<evidence type="ECO:0000313" key="3">
    <source>
        <dbReference type="EMBL" id="CBX30906.1"/>
    </source>
</evidence>
<evidence type="ECO:0000259" key="2">
    <source>
        <dbReference type="PROSITE" id="PS50975"/>
    </source>
</evidence>
<gene>
    <name evidence="3" type="ORF">N47_E44180</name>
</gene>
<dbReference type="PROSITE" id="PS50975">
    <property type="entry name" value="ATP_GRASP"/>
    <property type="match status" value="1"/>
</dbReference>
<dbReference type="EMBL" id="FR695877">
    <property type="protein sequence ID" value="CBX30906.1"/>
    <property type="molecule type" value="Genomic_DNA"/>
</dbReference>
<feature type="domain" description="ATP-grasp" evidence="2">
    <location>
        <begin position="74"/>
        <end position="275"/>
    </location>
</feature>
<keyword evidence="1" id="KW-0067">ATP-binding</keyword>
<reference evidence="3" key="1">
    <citation type="journal article" date="2011" name="Environ. Microbiol.">
        <title>Genomic insights into the metabolic potential of the polycyclic aromatic hydrocarbon degrading sulfate-reducing Deltaproteobacterium N47.</title>
        <authorList>
            <person name="Bergmann F."/>
            <person name="Selesi D."/>
            <person name="Weinmaier T."/>
            <person name="Tischler P."/>
            <person name="Rattei T."/>
            <person name="Meckenstock R.U."/>
        </authorList>
    </citation>
    <scope>NUCLEOTIDE SEQUENCE</scope>
</reference>
<name>E1YLC3_9BACT</name>
<proteinExistence type="predicted"/>
<accession>E1YLC3</accession>
<dbReference type="GO" id="GO:0016879">
    <property type="term" value="F:ligase activity, forming carbon-nitrogen bonds"/>
    <property type="evidence" value="ECO:0007669"/>
    <property type="project" value="TreeGrafter"/>
</dbReference>
<dbReference type="GO" id="GO:0046872">
    <property type="term" value="F:metal ion binding"/>
    <property type="evidence" value="ECO:0007669"/>
    <property type="project" value="InterPro"/>
</dbReference>
<dbReference type="PANTHER" id="PTHR21621">
    <property type="entry name" value="RIBOSOMAL PROTEIN S6 MODIFICATION PROTEIN"/>
    <property type="match status" value="1"/>
</dbReference>
<dbReference type="Gene3D" id="3.30.470.20">
    <property type="entry name" value="ATP-grasp fold, B domain"/>
    <property type="match status" value="1"/>
</dbReference>
<dbReference type="InterPro" id="IPR013651">
    <property type="entry name" value="ATP-grasp_RimK-type"/>
</dbReference>
<dbReference type="SUPFAM" id="SSF56059">
    <property type="entry name" value="Glutathione synthetase ATP-binding domain-like"/>
    <property type="match status" value="1"/>
</dbReference>
<organism evidence="3">
    <name type="scientific">uncultured Desulfobacterium sp</name>
    <dbReference type="NCBI Taxonomy" id="201089"/>
    <lineage>
        <taxon>Bacteria</taxon>
        <taxon>Pseudomonadati</taxon>
        <taxon>Thermodesulfobacteriota</taxon>
        <taxon>Desulfobacteria</taxon>
        <taxon>Desulfobacterales</taxon>
        <taxon>Desulfobacteriaceae</taxon>
        <taxon>Desulfobacterium</taxon>
        <taxon>environmental samples</taxon>
    </lineage>
</organism>
<protein>
    <recommendedName>
        <fullName evidence="2">ATP-grasp domain-containing protein</fullName>
    </recommendedName>
</protein>
<dbReference type="Pfam" id="PF08443">
    <property type="entry name" value="RimK"/>
    <property type="match status" value="1"/>
</dbReference>
<dbReference type="PANTHER" id="PTHR21621:SF0">
    <property type="entry name" value="BETA-CITRYLGLUTAMATE SYNTHASE B-RELATED"/>
    <property type="match status" value="1"/>
</dbReference>
<sequence length="278" mass="31599">MILSFHPCFVADKNIICAGRKPGIDELEQIKLADAVILPQGCSEALYRMAKENCKNIFPNYDAKFDYPGKTGQILLFQKTGVSHPASRIFSSLSHLTDPDGNIKNDQILYSYPFVLKLDWGGEGETVYLVKTLSDLNHYIKKIEEYEKCGQKGFILQKFIESGNKSLRIVKIGNRMISYWRIQNNPDYFCAGLSQGATIDFDMQPALMRLAEKKAKEFCSIAGINLAGFDFIFSINDPYDEPLFLEINYFFGRSGLGGSENYYKVLNKEIKKWIKSLD</sequence>
<keyword evidence="1" id="KW-0547">Nucleotide-binding</keyword>
<dbReference type="InterPro" id="IPR011761">
    <property type="entry name" value="ATP-grasp"/>
</dbReference>
<evidence type="ECO:0000256" key="1">
    <source>
        <dbReference type="PROSITE-ProRule" id="PRU00409"/>
    </source>
</evidence>
<dbReference type="AlphaFoldDB" id="E1YLC3"/>
<dbReference type="GO" id="GO:0005524">
    <property type="term" value="F:ATP binding"/>
    <property type="evidence" value="ECO:0007669"/>
    <property type="project" value="UniProtKB-UniRule"/>
</dbReference>
<dbReference type="GO" id="GO:0005737">
    <property type="term" value="C:cytoplasm"/>
    <property type="evidence" value="ECO:0007669"/>
    <property type="project" value="TreeGrafter"/>
</dbReference>